<keyword evidence="7 14" id="KW-0227">DNA damage</keyword>
<dbReference type="Pfam" id="PF14520">
    <property type="entry name" value="HHH_5"/>
    <property type="match status" value="1"/>
</dbReference>
<comment type="function">
    <text evidence="1 14">DNA ligase that catalyzes the formation of phosphodiester linkages between 5'-phosphoryl and 3'-hydroxyl groups in double-stranded DNA using NAD as a coenzyme and as the energy source for the reaction. It is essential for DNA replication and repair of damaged DNA.</text>
</comment>
<dbReference type="GO" id="GO:0003911">
    <property type="term" value="F:DNA ligase (NAD+) activity"/>
    <property type="evidence" value="ECO:0007669"/>
    <property type="project" value="UniProtKB-UniRule"/>
</dbReference>
<dbReference type="Pfam" id="PF01653">
    <property type="entry name" value="DNA_ligase_aden"/>
    <property type="match status" value="1"/>
</dbReference>
<sequence>MNPQEKIQQLTEELRKHNYNYYVLDNPKISDYEFDMKLKELQKLEEKYPKLQDENSPTKRVGGAITKNFPTVKHEHRMYSLSNSYSEEDLLDWEKRILKVAEQEVEYVCELKYDGASISLTYQNGKFSQAVTRGDGIQGDEVTANVKTIKSVPLQLKGENHPETFHIRGEIVLPYEGFAKLNAERIENGEEPYANPRNTASGSLKLQDSSTTAKRPLDCLLYSIVGEKVGLATQFESLEKARKWGFKVPPESKLVHNMNEVLAFIEYWNKHRHDLPYETDGVVVKVNNLQLQEELGFTAKSPRWAMAYKFKAEEASTVLKQITYQVGRTGAITPVANLEAVQLAGTSVKRASLHNADQIEKLDIREGDTVYVEKGGEIIPKITGVDFTKRTPDSKPTTYIKNCPECGSELIRNEGEALHYCPNTNACKPQIIGRIQHYISRKALDIEGLGSETVALLVNEQLINSYADLYELKKEAILPLERMAEKSAENLINGIEASKKVPFERVLFGLGIRYVGETVAKKLAKHYKKINALAEASFEDLIQVDEIGDRIAESVVAFFEDEKNRTIIQRLQDYGLQLQISEEELAGQTNVLEGKTFVISGVFEKVSRSELKKLIEKNGGKNTSSISKKTDYLVTGENMGPAKLKKAEDLEVSLLSENEFLEMVNFK</sequence>
<dbReference type="EMBL" id="BMGL01000004">
    <property type="protein sequence ID" value="GGE09256.1"/>
    <property type="molecule type" value="Genomic_DNA"/>
</dbReference>
<dbReference type="SUPFAM" id="SSF56091">
    <property type="entry name" value="DNA ligase/mRNA capping enzyme, catalytic domain"/>
    <property type="match status" value="1"/>
</dbReference>
<dbReference type="SMART" id="SM00278">
    <property type="entry name" value="HhH1"/>
    <property type="match status" value="3"/>
</dbReference>
<dbReference type="FunFam" id="2.40.50.140:FF:000012">
    <property type="entry name" value="DNA ligase"/>
    <property type="match status" value="1"/>
</dbReference>
<feature type="binding site" evidence="14">
    <location>
        <position position="427"/>
    </location>
    <ligand>
        <name>Zn(2+)</name>
        <dbReference type="ChEBI" id="CHEBI:29105"/>
    </ligand>
</feature>
<dbReference type="RefSeq" id="WP_188405567.1">
    <property type="nucleotide sequence ID" value="NZ_BMGL01000004.1"/>
</dbReference>
<dbReference type="InterPro" id="IPR001357">
    <property type="entry name" value="BRCT_dom"/>
</dbReference>
<dbReference type="Gene3D" id="3.40.50.10190">
    <property type="entry name" value="BRCT domain"/>
    <property type="match status" value="1"/>
</dbReference>
<keyword evidence="10 14" id="KW-0520">NAD</keyword>
<comment type="cofactor">
    <cofactor evidence="14">
        <name>Mg(2+)</name>
        <dbReference type="ChEBI" id="CHEBI:18420"/>
    </cofactor>
    <cofactor evidence="14">
        <name>Mn(2+)</name>
        <dbReference type="ChEBI" id="CHEBI:29035"/>
    </cofactor>
</comment>
<dbReference type="CDD" id="cd00114">
    <property type="entry name" value="LIGANc"/>
    <property type="match status" value="1"/>
</dbReference>
<dbReference type="SUPFAM" id="SSF52113">
    <property type="entry name" value="BRCT domain"/>
    <property type="match status" value="1"/>
</dbReference>
<feature type="binding site" evidence="14">
    <location>
        <begin position="80"/>
        <end position="81"/>
    </location>
    <ligand>
        <name>NAD(+)</name>
        <dbReference type="ChEBI" id="CHEBI:57540"/>
    </ligand>
</feature>
<dbReference type="InterPro" id="IPR013839">
    <property type="entry name" value="DNAligase_adenylation"/>
</dbReference>
<evidence type="ECO:0000259" key="15">
    <source>
        <dbReference type="PROSITE" id="PS50172"/>
    </source>
</evidence>
<proteinExistence type="inferred from homology"/>
<evidence type="ECO:0000256" key="8">
    <source>
        <dbReference type="ARBA" id="ARBA00022833"/>
    </source>
</evidence>
<feature type="binding site" evidence="14">
    <location>
        <position position="170"/>
    </location>
    <ligand>
        <name>NAD(+)</name>
        <dbReference type="ChEBI" id="CHEBI:57540"/>
    </ligand>
</feature>
<feature type="binding site" evidence="14">
    <location>
        <position position="133"/>
    </location>
    <ligand>
        <name>NAD(+)</name>
        <dbReference type="ChEBI" id="CHEBI:57540"/>
    </ligand>
</feature>
<dbReference type="InterPro" id="IPR001679">
    <property type="entry name" value="DNA_ligase"/>
</dbReference>
<dbReference type="GO" id="GO:0006281">
    <property type="term" value="P:DNA repair"/>
    <property type="evidence" value="ECO:0007669"/>
    <property type="project" value="UniProtKB-KW"/>
</dbReference>
<keyword evidence="17" id="KW-1185">Reference proteome</keyword>
<dbReference type="Gene3D" id="1.10.150.20">
    <property type="entry name" value="5' to 3' exonuclease, C-terminal subdomain"/>
    <property type="match status" value="2"/>
</dbReference>
<evidence type="ECO:0000256" key="14">
    <source>
        <dbReference type="HAMAP-Rule" id="MF_01588"/>
    </source>
</evidence>
<dbReference type="InterPro" id="IPR004150">
    <property type="entry name" value="NAD_DNA_ligase_OB"/>
</dbReference>
<feature type="binding site" evidence="14">
    <location>
        <position position="110"/>
    </location>
    <ligand>
        <name>NAD(+)</name>
        <dbReference type="ChEBI" id="CHEBI:57540"/>
    </ligand>
</feature>
<dbReference type="GO" id="GO:0003677">
    <property type="term" value="F:DNA binding"/>
    <property type="evidence" value="ECO:0007669"/>
    <property type="project" value="InterPro"/>
</dbReference>
<keyword evidence="6 14" id="KW-0479">Metal-binding</keyword>
<dbReference type="NCBIfam" id="TIGR00575">
    <property type="entry name" value="dnlj"/>
    <property type="match status" value="1"/>
</dbReference>
<dbReference type="SUPFAM" id="SSF50249">
    <property type="entry name" value="Nucleic acid-binding proteins"/>
    <property type="match status" value="1"/>
</dbReference>
<dbReference type="Pfam" id="PF12826">
    <property type="entry name" value="HHH_2"/>
    <property type="match status" value="1"/>
</dbReference>
<dbReference type="InterPro" id="IPR041663">
    <property type="entry name" value="DisA/LigA_HHH"/>
</dbReference>
<protein>
    <recommendedName>
        <fullName evidence="3 14">DNA ligase</fullName>
        <ecNumber evidence="2 14">6.5.1.2</ecNumber>
    </recommendedName>
    <alternativeName>
        <fullName evidence="14">Polydeoxyribonucleotide synthase [NAD(+)]</fullName>
    </alternativeName>
</protein>
<dbReference type="EC" id="6.5.1.2" evidence="2 14"/>
<evidence type="ECO:0000256" key="3">
    <source>
        <dbReference type="ARBA" id="ARBA00013308"/>
    </source>
</evidence>
<dbReference type="FunFam" id="1.10.287.610:FF:000002">
    <property type="entry name" value="DNA ligase"/>
    <property type="match status" value="1"/>
</dbReference>
<dbReference type="SMART" id="SM00292">
    <property type="entry name" value="BRCT"/>
    <property type="match status" value="1"/>
</dbReference>
<dbReference type="Gene3D" id="6.20.10.30">
    <property type="match status" value="1"/>
</dbReference>
<evidence type="ECO:0000313" key="16">
    <source>
        <dbReference type="EMBL" id="GGE09256.1"/>
    </source>
</evidence>
<dbReference type="GO" id="GO:0005829">
    <property type="term" value="C:cytosol"/>
    <property type="evidence" value="ECO:0007669"/>
    <property type="project" value="TreeGrafter"/>
</dbReference>
<dbReference type="InterPro" id="IPR004149">
    <property type="entry name" value="Znf_DNAligase_C4"/>
</dbReference>
<feature type="binding site" evidence="14">
    <location>
        <position position="285"/>
    </location>
    <ligand>
        <name>NAD(+)</name>
        <dbReference type="ChEBI" id="CHEBI:57540"/>
    </ligand>
</feature>
<organism evidence="16 17">
    <name type="scientific">Psychroflexus salis</name>
    <dbReference type="NCBI Taxonomy" id="1526574"/>
    <lineage>
        <taxon>Bacteria</taxon>
        <taxon>Pseudomonadati</taxon>
        <taxon>Bacteroidota</taxon>
        <taxon>Flavobacteriia</taxon>
        <taxon>Flavobacteriales</taxon>
        <taxon>Flavobacteriaceae</taxon>
        <taxon>Psychroflexus</taxon>
    </lineage>
</organism>
<dbReference type="NCBIfam" id="NF005932">
    <property type="entry name" value="PRK07956.1"/>
    <property type="match status" value="1"/>
</dbReference>
<dbReference type="AlphaFoldDB" id="A0A917E6X9"/>
<reference evidence="16 17" key="1">
    <citation type="journal article" date="2014" name="Int. J. Syst. Evol. Microbiol.">
        <title>Complete genome sequence of Corynebacterium casei LMG S-19264T (=DSM 44701T), isolated from a smear-ripened cheese.</title>
        <authorList>
            <consortium name="US DOE Joint Genome Institute (JGI-PGF)"/>
            <person name="Walter F."/>
            <person name="Albersmeier A."/>
            <person name="Kalinowski J."/>
            <person name="Ruckert C."/>
        </authorList>
    </citation>
    <scope>NUCLEOTIDE SEQUENCE [LARGE SCALE GENOMIC DNA]</scope>
    <source>
        <strain evidence="16 17">CGMCC 1.12925</strain>
    </source>
</reference>
<dbReference type="PROSITE" id="PS50172">
    <property type="entry name" value="BRCT"/>
    <property type="match status" value="1"/>
</dbReference>
<dbReference type="SUPFAM" id="SSF47781">
    <property type="entry name" value="RuvA domain 2-like"/>
    <property type="match status" value="1"/>
</dbReference>
<evidence type="ECO:0000313" key="17">
    <source>
        <dbReference type="Proteomes" id="UP000599688"/>
    </source>
</evidence>
<dbReference type="GO" id="GO:0006260">
    <property type="term" value="P:DNA replication"/>
    <property type="evidence" value="ECO:0007669"/>
    <property type="project" value="UniProtKB-KW"/>
</dbReference>
<dbReference type="Pfam" id="PF00533">
    <property type="entry name" value="BRCT"/>
    <property type="match status" value="1"/>
</dbReference>
<evidence type="ECO:0000256" key="11">
    <source>
        <dbReference type="ARBA" id="ARBA00023204"/>
    </source>
</evidence>
<keyword evidence="4 14" id="KW-0436">Ligase</keyword>
<feature type="active site" description="N6-AMP-lysine intermediate" evidence="14">
    <location>
        <position position="112"/>
    </location>
</feature>
<evidence type="ECO:0000256" key="5">
    <source>
        <dbReference type="ARBA" id="ARBA00022705"/>
    </source>
</evidence>
<feature type="domain" description="BRCT" evidence="15">
    <location>
        <begin position="587"/>
        <end position="667"/>
    </location>
</feature>
<feature type="binding site" evidence="14">
    <location>
        <begin position="31"/>
        <end position="35"/>
    </location>
    <ligand>
        <name>NAD(+)</name>
        <dbReference type="ChEBI" id="CHEBI:57540"/>
    </ligand>
</feature>
<evidence type="ECO:0000256" key="6">
    <source>
        <dbReference type="ARBA" id="ARBA00022723"/>
    </source>
</evidence>
<dbReference type="InterPro" id="IPR036420">
    <property type="entry name" value="BRCT_dom_sf"/>
</dbReference>
<keyword evidence="9 14" id="KW-0460">Magnesium</keyword>
<evidence type="ECO:0000256" key="9">
    <source>
        <dbReference type="ARBA" id="ARBA00022842"/>
    </source>
</evidence>
<dbReference type="Gene3D" id="3.30.470.30">
    <property type="entry name" value="DNA ligase/mRNA capping enzyme"/>
    <property type="match status" value="1"/>
</dbReference>
<feature type="binding site" evidence="14">
    <location>
        <position position="403"/>
    </location>
    <ligand>
        <name>Zn(2+)</name>
        <dbReference type="ChEBI" id="CHEBI:29105"/>
    </ligand>
</feature>
<feature type="binding site" evidence="14">
    <location>
        <position position="406"/>
    </location>
    <ligand>
        <name>Zn(2+)</name>
        <dbReference type="ChEBI" id="CHEBI:29105"/>
    </ligand>
</feature>
<feature type="binding site" evidence="14">
    <location>
        <position position="309"/>
    </location>
    <ligand>
        <name>NAD(+)</name>
        <dbReference type="ChEBI" id="CHEBI:57540"/>
    </ligand>
</feature>
<dbReference type="Gene3D" id="1.10.287.610">
    <property type="entry name" value="Helix hairpin bin"/>
    <property type="match status" value="1"/>
</dbReference>
<evidence type="ECO:0000256" key="2">
    <source>
        <dbReference type="ARBA" id="ARBA00012722"/>
    </source>
</evidence>
<evidence type="ECO:0000256" key="1">
    <source>
        <dbReference type="ARBA" id="ARBA00004067"/>
    </source>
</evidence>
<dbReference type="PIRSF" id="PIRSF001604">
    <property type="entry name" value="LigA"/>
    <property type="match status" value="1"/>
</dbReference>
<comment type="similarity">
    <text evidence="13 14">Belongs to the NAD-dependent DNA ligase family. LigA subfamily.</text>
</comment>
<dbReference type="FunFam" id="3.30.470.30:FF:000001">
    <property type="entry name" value="DNA ligase"/>
    <property type="match status" value="1"/>
</dbReference>
<dbReference type="HAMAP" id="MF_01588">
    <property type="entry name" value="DNA_ligase_A"/>
    <property type="match status" value="1"/>
</dbReference>
<dbReference type="InterPro" id="IPR012340">
    <property type="entry name" value="NA-bd_OB-fold"/>
</dbReference>
<dbReference type="InterPro" id="IPR010994">
    <property type="entry name" value="RuvA_2-like"/>
</dbReference>
<name>A0A917E6X9_9FLAO</name>
<dbReference type="Gene3D" id="2.40.50.140">
    <property type="entry name" value="Nucleic acid-binding proteins"/>
    <property type="match status" value="1"/>
</dbReference>
<keyword evidence="8 14" id="KW-0862">Zinc</keyword>
<feature type="binding site" evidence="14">
    <location>
        <position position="421"/>
    </location>
    <ligand>
        <name>Zn(2+)</name>
        <dbReference type="ChEBI" id="CHEBI:29105"/>
    </ligand>
</feature>
<dbReference type="PANTHER" id="PTHR23389">
    <property type="entry name" value="CHROMOSOME TRANSMISSION FIDELITY FACTOR 18"/>
    <property type="match status" value="1"/>
</dbReference>
<evidence type="ECO:0000256" key="4">
    <source>
        <dbReference type="ARBA" id="ARBA00022598"/>
    </source>
</evidence>
<dbReference type="SMART" id="SM00532">
    <property type="entry name" value="LIGANc"/>
    <property type="match status" value="1"/>
</dbReference>
<comment type="caution">
    <text evidence="16">The sequence shown here is derived from an EMBL/GenBank/DDBJ whole genome shotgun (WGS) entry which is preliminary data.</text>
</comment>
<comment type="catalytic activity">
    <reaction evidence="12 14">
        <text>NAD(+) + (deoxyribonucleotide)n-3'-hydroxyl + 5'-phospho-(deoxyribonucleotide)m = (deoxyribonucleotide)n+m + AMP + beta-nicotinamide D-nucleotide.</text>
        <dbReference type="EC" id="6.5.1.2"/>
    </reaction>
</comment>
<keyword evidence="14" id="KW-0464">Manganese</keyword>
<evidence type="ECO:0000256" key="12">
    <source>
        <dbReference type="ARBA" id="ARBA00034005"/>
    </source>
</evidence>
<dbReference type="InterPro" id="IPR003583">
    <property type="entry name" value="Hlx-hairpin-Hlx_DNA-bd_motif"/>
</dbReference>
<dbReference type="Pfam" id="PF03119">
    <property type="entry name" value="DNA_ligase_ZBD"/>
    <property type="match status" value="1"/>
</dbReference>
<keyword evidence="5 14" id="KW-0235">DNA replication</keyword>
<dbReference type="FunFam" id="1.10.150.20:FF:000007">
    <property type="entry name" value="DNA ligase"/>
    <property type="match status" value="1"/>
</dbReference>
<gene>
    <name evidence="14 16" type="primary">ligA</name>
    <name evidence="16" type="ORF">GCM10010831_08520</name>
</gene>
<dbReference type="FunFam" id="1.10.150.20:FF:000006">
    <property type="entry name" value="DNA ligase"/>
    <property type="match status" value="1"/>
</dbReference>
<evidence type="ECO:0000256" key="10">
    <source>
        <dbReference type="ARBA" id="ARBA00023027"/>
    </source>
</evidence>
<dbReference type="Pfam" id="PF03120">
    <property type="entry name" value="OB_DNA_ligase"/>
    <property type="match status" value="1"/>
</dbReference>
<accession>A0A917E6X9</accession>
<dbReference type="PANTHER" id="PTHR23389:SF9">
    <property type="entry name" value="DNA LIGASE"/>
    <property type="match status" value="1"/>
</dbReference>
<evidence type="ECO:0000256" key="7">
    <source>
        <dbReference type="ARBA" id="ARBA00022763"/>
    </source>
</evidence>
<dbReference type="InterPro" id="IPR013840">
    <property type="entry name" value="DNAligase_N"/>
</dbReference>
<dbReference type="Proteomes" id="UP000599688">
    <property type="component" value="Unassembled WGS sequence"/>
</dbReference>
<keyword evidence="11 14" id="KW-0234">DNA repair</keyword>
<evidence type="ECO:0000256" key="13">
    <source>
        <dbReference type="ARBA" id="ARBA00060881"/>
    </source>
</evidence>
<dbReference type="GO" id="GO:0046872">
    <property type="term" value="F:metal ion binding"/>
    <property type="evidence" value="ECO:0007669"/>
    <property type="project" value="UniProtKB-KW"/>
</dbReference>